<reference evidence="1" key="1">
    <citation type="submission" date="2023-06" db="EMBL/GenBank/DDBJ databases">
        <title>Genomic of Parafulvivirga corallium.</title>
        <authorList>
            <person name="Wang G."/>
        </authorList>
    </citation>
    <scope>NUCLEOTIDE SEQUENCE</scope>
    <source>
        <strain evidence="1">BMA10</strain>
    </source>
</reference>
<dbReference type="RefSeq" id="WP_346751312.1">
    <property type="nucleotide sequence ID" value="NZ_JAUJEA010000002.1"/>
</dbReference>
<dbReference type="Proteomes" id="UP001172082">
    <property type="component" value="Unassembled WGS sequence"/>
</dbReference>
<evidence type="ECO:0000313" key="1">
    <source>
        <dbReference type="EMBL" id="MDN5201286.1"/>
    </source>
</evidence>
<protein>
    <submittedName>
        <fullName evidence="1">Uncharacterized protein</fullName>
    </submittedName>
</protein>
<gene>
    <name evidence="1" type="ORF">QQ008_07935</name>
</gene>
<dbReference type="EMBL" id="JAUJEA010000002">
    <property type="protein sequence ID" value="MDN5201286.1"/>
    <property type="molecule type" value="Genomic_DNA"/>
</dbReference>
<accession>A0ABT8KKP4</accession>
<proteinExistence type="predicted"/>
<comment type="caution">
    <text evidence="1">The sequence shown here is derived from an EMBL/GenBank/DDBJ whole genome shotgun (WGS) entry which is preliminary data.</text>
</comment>
<keyword evidence="2" id="KW-1185">Reference proteome</keyword>
<name>A0ABT8KKP4_9BACT</name>
<organism evidence="1 2">
    <name type="scientific">Splendidivirga corallicola</name>
    <dbReference type="NCBI Taxonomy" id="3051826"/>
    <lineage>
        <taxon>Bacteria</taxon>
        <taxon>Pseudomonadati</taxon>
        <taxon>Bacteroidota</taxon>
        <taxon>Cytophagia</taxon>
        <taxon>Cytophagales</taxon>
        <taxon>Splendidivirgaceae</taxon>
        <taxon>Splendidivirga</taxon>
    </lineage>
</organism>
<sequence>MITELMDVKGNESLEELSTKLGHFLGLKKAVPENALRRAIQDRQYANDLIICKDAPGFLDPLLNDPKNEQYAPTPIQTETTDVEHTNGALISKAIEAFVSWGKAGFSVVDEKTLETRENACLGCPHLTAPKSTLQKLMPSKKKSDKIGSRTGNSTCKLCGCNVSNKMRLPSEVCPDKHPGKERFTRWNEPIRHQ</sequence>
<evidence type="ECO:0000313" key="2">
    <source>
        <dbReference type="Proteomes" id="UP001172082"/>
    </source>
</evidence>